<dbReference type="AlphaFoldDB" id="A0A832I4L2"/>
<reference evidence="1" key="1">
    <citation type="journal article" date="2020" name="mSystems">
        <title>Genome- and Community-Level Interaction Insights into Carbon Utilization and Element Cycling Functions of Hydrothermarchaeota in Hydrothermal Sediment.</title>
        <authorList>
            <person name="Zhou Z."/>
            <person name="Liu Y."/>
            <person name="Xu W."/>
            <person name="Pan J."/>
            <person name="Luo Z.H."/>
            <person name="Li M."/>
        </authorList>
    </citation>
    <scope>NUCLEOTIDE SEQUENCE [LARGE SCALE GENOMIC DNA]</scope>
    <source>
        <strain evidence="1">SpSt-381</strain>
    </source>
</reference>
<proteinExistence type="predicted"/>
<organism evidence="1">
    <name type="scientific">Eiseniibacteriota bacterium</name>
    <dbReference type="NCBI Taxonomy" id="2212470"/>
    <lineage>
        <taxon>Bacteria</taxon>
        <taxon>Candidatus Eiseniibacteriota</taxon>
    </lineage>
</organism>
<evidence type="ECO:0000313" key="1">
    <source>
        <dbReference type="EMBL" id="HGZ44626.1"/>
    </source>
</evidence>
<name>A0A832I4L2_UNCEI</name>
<comment type="caution">
    <text evidence="1">The sequence shown here is derived from an EMBL/GenBank/DDBJ whole genome shotgun (WGS) entry which is preliminary data.</text>
</comment>
<protein>
    <recommendedName>
        <fullName evidence="2">Cellobiose phosphorylase</fullName>
    </recommendedName>
</protein>
<sequence>MTPTARSVPDAAGAGPVPVSVAAPADIAPVHATGGFVTLDGETCYRIAAVHRMPPFLMSIASDTDLWLFVTSRGGLTAGRRDPDGALFPYETEDRLYDGHHHTGPITLLRVGGGAAGATLWEPFSERGTDDPRVERNLYKNIPGNRLVFEEVHHGLEMAFRYRWSGCDEFGLVRTATLENLGGRPRSVSVLDGLRNVLPFGVPLALLEHQSGLVDAYKRVDLDTETGLAIVSLTSRITDRPLAAEALRANTVWQHGLAGPTVHLSLEAVDAFRRGESFAAERVLTGRRANVLVSADLALAPRARATWHVVADVGADHLRIEALRARLRSGADPGAALGEALDRARDNLRRIVASADGLQLSAHAEVSAHHAANVLFNGMRGGVFAMGHDVPVADVLAFMRARHRDAAARHEATLRALPARVSIGTLRSVARESGDPDFVRLAHEYLPLFFGRRHGDPSRPWNRFEIRVRNADGSTALEYQGNWRDIFQNWEALAESFPAFLPNLVARFVNASTLDGYNPYRITREGVDWEVPDPKDPWSHIGYWGDHQIVYLLRLLEALERHAPGALGAMLGEAVFSYANVPYRLKPYEEIVADPKATIRFDAELAERIAARVAERGGDGRLVHDAAGRVLHATLAEKLLVPALSKLSSFVPDGGIWMNTQRPEWNDANNALAGHGVSVVTLFHLRRYLRFLERLTEAAGSARFPVAEGVVTWLRRLHAVLERHRPTPDAELLDGRRRKELMDALGEAFAAYRAEAYARGPGAPRALAAAEIAAFCRPALAHVDHAIRLNRRGDDLYHSYNVLELSADRRRALLRPLDLMLEGQVAALGSGLVDPPAAARMVERLFESPLYRPDQKSFMLYPEKTLPGFLERNVVPERRALAVPLLRELLAAGDATILARDAGGTLRFHGDFTNALDLDAALDRLAADPCWSARVTADRRDVLDVFEAVFRHHAFTGRSGAMYAYEGLGCVYWHMVAKLQLAVLEAARRAAREGRPATVREALARGYRRIRAGLGFEKTVVEHGAFPTDPYSHTPPRGGARQPGMTGQVKEGILARFGELGVDVEDGVLAFRPLMLERREFLATAGTLRTFDLDGAPRDVEVPPRALAFTVCQVPIVYELTRGAAWLRITRRDGTTCTFEGDRLDAEASRAVLGRTGEVTRIDVGVPEDTLPGD</sequence>
<gene>
    <name evidence="1" type="ORF">ENR23_14690</name>
</gene>
<accession>A0A832I4L2</accession>
<dbReference type="EMBL" id="DSQF01000030">
    <property type="protein sequence ID" value="HGZ44626.1"/>
    <property type="molecule type" value="Genomic_DNA"/>
</dbReference>
<evidence type="ECO:0008006" key="2">
    <source>
        <dbReference type="Google" id="ProtNLM"/>
    </source>
</evidence>